<feature type="region of interest" description="Disordered" evidence="1">
    <location>
        <begin position="68"/>
        <end position="88"/>
    </location>
</feature>
<dbReference type="Proteomes" id="UP000183832">
    <property type="component" value="Unassembled WGS sequence"/>
</dbReference>
<protein>
    <submittedName>
        <fullName evidence="2">CLUMA_CG013891, isoform A</fullName>
    </submittedName>
</protein>
<organism evidence="2 3">
    <name type="scientific">Clunio marinus</name>
    <dbReference type="NCBI Taxonomy" id="568069"/>
    <lineage>
        <taxon>Eukaryota</taxon>
        <taxon>Metazoa</taxon>
        <taxon>Ecdysozoa</taxon>
        <taxon>Arthropoda</taxon>
        <taxon>Hexapoda</taxon>
        <taxon>Insecta</taxon>
        <taxon>Pterygota</taxon>
        <taxon>Neoptera</taxon>
        <taxon>Endopterygota</taxon>
        <taxon>Diptera</taxon>
        <taxon>Nematocera</taxon>
        <taxon>Chironomoidea</taxon>
        <taxon>Chironomidae</taxon>
        <taxon>Clunio</taxon>
    </lineage>
</organism>
<evidence type="ECO:0000313" key="2">
    <source>
        <dbReference type="EMBL" id="CRL00631.1"/>
    </source>
</evidence>
<feature type="region of interest" description="Disordered" evidence="1">
    <location>
        <begin position="1"/>
        <end position="25"/>
    </location>
</feature>
<keyword evidence="3" id="KW-1185">Reference proteome</keyword>
<accession>A0A1J1IK65</accession>
<evidence type="ECO:0000313" key="3">
    <source>
        <dbReference type="Proteomes" id="UP000183832"/>
    </source>
</evidence>
<dbReference type="AlphaFoldDB" id="A0A1J1IK65"/>
<feature type="compositionally biased region" description="Basic and acidic residues" evidence="1">
    <location>
        <begin position="76"/>
        <end position="88"/>
    </location>
</feature>
<gene>
    <name evidence="2" type="ORF">CLUMA_CG013891</name>
</gene>
<sequence>MSSLSSLASTSSSKNCGRSSIRRKTLLRNHHNYSLEVIASQPPPEIQEKQRLEGNILNTLATFTSFISSKNLNNEPKAKENQKKQRKW</sequence>
<evidence type="ECO:0000256" key="1">
    <source>
        <dbReference type="SAM" id="MobiDB-lite"/>
    </source>
</evidence>
<reference evidence="2 3" key="1">
    <citation type="submission" date="2015-04" db="EMBL/GenBank/DDBJ databases">
        <authorList>
            <person name="Syromyatnikov M.Y."/>
            <person name="Popov V.N."/>
        </authorList>
    </citation>
    <scope>NUCLEOTIDE SEQUENCE [LARGE SCALE GENOMIC DNA]</scope>
</reference>
<name>A0A1J1IK65_9DIPT</name>
<feature type="compositionally biased region" description="Low complexity" evidence="1">
    <location>
        <begin position="1"/>
        <end position="13"/>
    </location>
</feature>
<proteinExistence type="predicted"/>
<dbReference type="EMBL" id="CVRI01000054">
    <property type="protein sequence ID" value="CRL00631.1"/>
    <property type="molecule type" value="Genomic_DNA"/>
</dbReference>